<evidence type="ECO:0000313" key="3">
    <source>
        <dbReference type="Proteomes" id="UP000198809"/>
    </source>
</evidence>
<dbReference type="Proteomes" id="UP000198809">
    <property type="component" value="Unassembled WGS sequence"/>
</dbReference>
<dbReference type="RefSeq" id="WP_036603516.1">
    <property type="nucleotide sequence ID" value="NZ_CP076607.1"/>
</dbReference>
<keyword evidence="4" id="KW-1185">Reference proteome</keyword>
<dbReference type="EMBL" id="CP076607">
    <property type="protein sequence ID" value="QWU15701.1"/>
    <property type="molecule type" value="Genomic_DNA"/>
</dbReference>
<gene>
    <name evidence="1" type="ORF">KP014_28460</name>
    <name evidence="2" type="ORF">SAMN04487895_12749</name>
</gene>
<accession>A0A1H8VTL3</accession>
<reference evidence="1 4" key="2">
    <citation type="submission" date="2021-06" db="EMBL/GenBank/DDBJ databases">
        <title>Whole genome sequence of Paenibacillus sophorae DSM23020 for comparative genomics.</title>
        <authorList>
            <person name="Kim M.-J."/>
            <person name="Lee G."/>
            <person name="Shin J.-H."/>
        </authorList>
    </citation>
    <scope>NUCLEOTIDE SEQUENCE [LARGE SCALE GENOMIC DNA]</scope>
    <source>
        <strain evidence="1 4">DSM 23020</strain>
    </source>
</reference>
<dbReference type="STRING" id="1333845.SAMN04487895_12749"/>
<evidence type="ECO:0000313" key="2">
    <source>
        <dbReference type="EMBL" id="SEP18674.1"/>
    </source>
</evidence>
<dbReference type="Proteomes" id="UP000683429">
    <property type="component" value="Chromosome"/>
</dbReference>
<dbReference type="EMBL" id="FODH01000027">
    <property type="protein sequence ID" value="SEP18674.1"/>
    <property type="molecule type" value="Genomic_DNA"/>
</dbReference>
<name>A0A1H8VTL3_9BACL</name>
<dbReference type="AlphaFoldDB" id="A0A1H8VTL3"/>
<sequence>MPERMLVDQLLQRFCAVEDRAEAVSHMMDELDEVCPDGRARNTAVYRAMEQEYTCLCAEREFIESLGISELEAMSILRNGEAGEPSQIVRQKE</sequence>
<evidence type="ECO:0000313" key="4">
    <source>
        <dbReference type="Proteomes" id="UP000683429"/>
    </source>
</evidence>
<protein>
    <submittedName>
        <fullName evidence="2">Uncharacterized protein</fullName>
    </submittedName>
</protein>
<evidence type="ECO:0000313" key="1">
    <source>
        <dbReference type="EMBL" id="QWU15701.1"/>
    </source>
</evidence>
<organism evidence="2 3">
    <name type="scientific">Paenibacillus sophorae</name>
    <dbReference type="NCBI Taxonomy" id="1333845"/>
    <lineage>
        <taxon>Bacteria</taxon>
        <taxon>Bacillati</taxon>
        <taxon>Bacillota</taxon>
        <taxon>Bacilli</taxon>
        <taxon>Bacillales</taxon>
        <taxon>Paenibacillaceae</taxon>
        <taxon>Paenibacillus</taxon>
    </lineage>
</organism>
<proteinExistence type="predicted"/>
<reference evidence="2 3" key="1">
    <citation type="submission" date="2016-10" db="EMBL/GenBank/DDBJ databases">
        <authorList>
            <person name="de Groot N.N."/>
        </authorList>
    </citation>
    <scope>NUCLEOTIDE SEQUENCE [LARGE SCALE GENOMIC DNA]</scope>
    <source>
        <strain evidence="2 3">CGMCC 1.10238</strain>
    </source>
</reference>